<dbReference type="Proteomes" id="UP000283479">
    <property type="component" value="Unassembled WGS sequence"/>
</dbReference>
<comment type="caution">
    <text evidence="1">The sequence shown here is derived from an EMBL/GenBank/DDBJ whole genome shotgun (WGS) entry which is preliminary data.</text>
</comment>
<organism evidence="1 2">
    <name type="scientific">Rhodococcus xishaensis</name>
    <dbReference type="NCBI Taxonomy" id="2487364"/>
    <lineage>
        <taxon>Bacteria</taxon>
        <taxon>Bacillati</taxon>
        <taxon>Actinomycetota</taxon>
        <taxon>Actinomycetes</taxon>
        <taxon>Mycobacteriales</taxon>
        <taxon>Nocardiaceae</taxon>
        <taxon>Rhodococcus</taxon>
    </lineage>
</organism>
<accession>A0A3S3E118</accession>
<evidence type="ECO:0000313" key="2">
    <source>
        <dbReference type="Proteomes" id="UP000283479"/>
    </source>
</evidence>
<dbReference type="AlphaFoldDB" id="A0A3S3E118"/>
<reference evidence="1 2" key="1">
    <citation type="submission" date="2018-11" db="EMBL/GenBank/DDBJ databases">
        <title>Rhodococcus spongicola sp. nov. and Rhodococcus xishaensis sp. nov. from marine sponges.</title>
        <authorList>
            <person name="Li L."/>
            <person name="Lin H.W."/>
        </authorList>
    </citation>
    <scope>NUCLEOTIDE SEQUENCE [LARGE SCALE GENOMIC DNA]</scope>
    <source>
        <strain evidence="1 2">LHW51113</strain>
    </source>
</reference>
<sequence length="84" mass="9384">MLMLRVPRMNLKAAQDTIQEAGIFPSATASMREATGAGRCPTATHRGGTRPSRVARRFAIPPNQARSRGRIRWAMRLNRPEEEP</sequence>
<keyword evidence="2" id="KW-1185">Reference proteome</keyword>
<dbReference type="EMBL" id="RKLO01000003">
    <property type="protein sequence ID" value="RVW02904.1"/>
    <property type="molecule type" value="Genomic_DNA"/>
</dbReference>
<evidence type="ECO:0000313" key="1">
    <source>
        <dbReference type="EMBL" id="RVW02904.1"/>
    </source>
</evidence>
<proteinExistence type="predicted"/>
<protein>
    <submittedName>
        <fullName evidence="1">Uncharacterized protein</fullName>
    </submittedName>
</protein>
<gene>
    <name evidence="1" type="ORF">EGT50_09245</name>
</gene>
<name>A0A3S3E118_9NOCA</name>